<proteinExistence type="predicted"/>
<name>A0A9D4FQJ7_DREPO</name>
<evidence type="ECO:0000313" key="2">
    <source>
        <dbReference type="Proteomes" id="UP000828390"/>
    </source>
</evidence>
<sequence length="66" mass="7389">MVTTKSNCTGVYRVNAGPYTAAPDPTRRTFKDLQGSTRSYTAATRLHAGSGRTRTVLIRHLYWTWA</sequence>
<organism evidence="1 2">
    <name type="scientific">Dreissena polymorpha</name>
    <name type="common">Zebra mussel</name>
    <name type="synonym">Mytilus polymorpha</name>
    <dbReference type="NCBI Taxonomy" id="45954"/>
    <lineage>
        <taxon>Eukaryota</taxon>
        <taxon>Metazoa</taxon>
        <taxon>Spiralia</taxon>
        <taxon>Lophotrochozoa</taxon>
        <taxon>Mollusca</taxon>
        <taxon>Bivalvia</taxon>
        <taxon>Autobranchia</taxon>
        <taxon>Heteroconchia</taxon>
        <taxon>Euheterodonta</taxon>
        <taxon>Imparidentia</taxon>
        <taxon>Neoheterodontei</taxon>
        <taxon>Myida</taxon>
        <taxon>Dreissenoidea</taxon>
        <taxon>Dreissenidae</taxon>
        <taxon>Dreissena</taxon>
    </lineage>
</organism>
<dbReference type="AlphaFoldDB" id="A0A9D4FQJ7"/>
<accession>A0A9D4FQJ7</accession>
<gene>
    <name evidence="1" type="ORF">DPMN_131884</name>
</gene>
<dbReference type="EMBL" id="JAIWYP010000006">
    <property type="protein sequence ID" value="KAH3803619.1"/>
    <property type="molecule type" value="Genomic_DNA"/>
</dbReference>
<keyword evidence="2" id="KW-1185">Reference proteome</keyword>
<dbReference type="Proteomes" id="UP000828390">
    <property type="component" value="Unassembled WGS sequence"/>
</dbReference>
<protein>
    <submittedName>
        <fullName evidence="1">Uncharacterized protein</fullName>
    </submittedName>
</protein>
<evidence type="ECO:0000313" key="1">
    <source>
        <dbReference type="EMBL" id="KAH3803619.1"/>
    </source>
</evidence>
<comment type="caution">
    <text evidence="1">The sequence shown here is derived from an EMBL/GenBank/DDBJ whole genome shotgun (WGS) entry which is preliminary data.</text>
</comment>
<reference evidence="1" key="1">
    <citation type="journal article" date="2019" name="bioRxiv">
        <title>The Genome of the Zebra Mussel, Dreissena polymorpha: A Resource for Invasive Species Research.</title>
        <authorList>
            <person name="McCartney M.A."/>
            <person name="Auch B."/>
            <person name="Kono T."/>
            <person name="Mallez S."/>
            <person name="Zhang Y."/>
            <person name="Obille A."/>
            <person name="Becker A."/>
            <person name="Abrahante J.E."/>
            <person name="Garbe J."/>
            <person name="Badalamenti J.P."/>
            <person name="Herman A."/>
            <person name="Mangelson H."/>
            <person name="Liachko I."/>
            <person name="Sullivan S."/>
            <person name="Sone E.D."/>
            <person name="Koren S."/>
            <person name="Silverstein K.A.T."/>
            <person name="Beckman K.B."/>
            <person name="Gohl D.M."/>
        </authorList>
    </citation>
    <scope>NUCLEOTIDE SEQUENCE</scope>
    <source>
        <strain evidence="1">Duluth1</strain>
        <tissue evidence="1">Whole animal</tissue>
    </source>
</reference>
<reference evidence="1" key="2">
    <citation type="submission" date="2020-11" db="EMBL/GenBank/DDBJ databases">
        <authorList>
            <person name="McCartney M.A."/>
            <person name="Auch B."/>
            <person name="Kono T."/>
            <person name="Mallez S."/>
            <person name="Becker A."/>
            <person name="Gohl D.M."/>
            <person name="Silverstein K.A.T."/>
            <person name="Koren S."/>
            <person name="Bechman K.B."/>
            <person name="Herman A."/>
            <person name="Abrahante J.E."/>
            <person name="Garbe J."/>
        </authorList>
    </citation>
    <scope>NUCLEOTIDE SEQUENCE</scope>
    <source>
        <strain evidence="1">Duluth1</strain>
        <tissue evidence="1">Whole animal</tissue>
    </source>
</reference>